<dbReference type="RefSeq" id="WP_220194040.1">
    <property type="nucleotide sequence ID" value="NZ_BNJF01000001.1"/>
</dbReference>
<evidence type="ECO:0000313" key="2">
    <source>
        <dbReference type="EMBL" id="GHO44660.1"/>
    </source>
</evidence>
<dbReference type="EMBL" id="BNJF01000001">
    <property type="protein sequence ID" value="GHO44660.1"/>
    <property type="molecule type" value="Genomic_DNA"/>
</dbReference>
<reference evidence="2" key="1">
    <citation type="submission" date="2020-10" db="EMBL/GenBank/DDBJ databases">
        <title>Taxonomic study of unclassified bacteria belonging to the class Ktedonobacteria.</title>
        <authorList>
            <person name="Yabe S."/>
            <person name="Wang C.M."/>
            <person name="Zheng Y."/>
            <person name="Sakai Y."/>
            <person name="Cavaletti L."/>
            <person name="Monciardini P."/>
            <person name="Donadio S."/>
        </authorList>
    </citation>
    <scope>NUCLEOTIDE SEQUENCE</scope>
    <source>
        <strain evidence="2">SOSP1-1</strain>
    </source>
</reference>
<feature type="transmembrane region" description="Helical" evidence="1">
    <location>
        <begin position="77"/>
        <end position="102"/>
    </location>
</feature>
<evidence type="ECO:0000313" key="3">
    <source>
        <dbReference type="Proteomes" id="UP000612362"/>
    </source>
</evidence>
<accession>A0A8J3MTR4</accession>
<dbReference type="Proteomes" id="UP000612362">
    <property type="component" value="Unassembled WGS sequence"/>
</dbReference>
<feature type="transmembrane region" description="Helical" evidence="1">
    <location>
        <begin position="50"/>
        <end position="71"/>
    </location>
</feature>
<protein>
    <submittedName>
        <fullName evidence="2">Uncharacterized protein</fullName>
    </submittedName>
</protein>
<proteinExistence type="predicted"/>
<comment type="caution">
    <text evidence="2">The sequence shown here is derived from an EMBL/GenBank/DDBJ whole genome shotgun (WGS) entry which is preliminary data.</text>
</comment>
<sequence>MASVQSQKPTCPVCNQADKVKTMQAAYDAGVEACAPPEVPAKNVSMSRTIISCIVLVGICIFFVIVLIGGMEANLDATLMLVLVALTLCAIILALVFSFLAFQRIVKGDNEANLRLPAWESAMEEWQHLYYCARDKAVFDPRKDKAVSATELANLRDFDSRQPKLQAAAQH</sequence>
<keyword evidence="1" id="KW-1133">Transmembrane helix</keyword>
<organism evidence="2 3">
    <name type="scientific">Ktedonospora formicarum</name>
    <dbReference type="NCBI Taxonomy" id="2778364"/>
    <lineage>
        <taxon>Bacteria</taxon>
        <taxon>Bacillati</taxon>
        <taxon>Chloroflexota</taxon>
        <taxon>Ktedonobacteria</taxon>
        <taxon>Ktedonobacterales</taxon>
        <taxon>Ktedonobacteraceae</taxon>
        <taxon>Ktedonospora</taxon>
    </lineage>
</organism>
<evidence type="ECO:0000256" key="1">
    <source>
        <dbReference type="SAM" id="Phobius"/>
    </source>
</evidence>
<keyword evidence="1" id="KW-0472">Membrane</keyword>
<keyword evidence="3" id="KW-1185">Reference proteome</keyword>
<keyword evidence="1" id="KW-0812">Transmembrane</keyword>
<gene>
    <name evidence="2" type="ORF">KSX_28230</name>
</gene>
<name>A0A8J3MTR4_9CHLR</name>
<dbReference type="AlphaFoldDB" id="A0A8J3MTR4"/>